<keyword evidence="2" id="KW-0645">Protease</keyword>
<name>A0A9R0HUG2_SPIOL</name>
<feature type="compositionally biased region" description="Polar residues" evidence="7">
    <location>
        <begin position="345"/>
        <end position="357"/>
    </location>
</feature>
<reference evidence="12" key="2">
    <citation type="submission" date="2025-08" db="UniProtKB">
        <authorList>
            <consortium name="RefSeq"/>
        </authorList>
    </citation>
    <scope>IDENTIFICATION</scope>
    <source>
        <tissue evidence="12">Leaf</tissue>
    </source>
</reference>
<protein>
    <submittedName>
        <fullName evidence="12">Vignain-like</fullName>
    </submittedName>
</protein>
<dbReference type="InterPro" id="IPR000169">
    <property type="entry name" value="Pept_cys_AS"/>
</dbReference>
<evidence type="ECO:0000256" key="3">
    <source>
        <dbReference type="ARBA" id="ARBA00022729"/>
    </source>
</evidence>
<dbReference type="GO" id="GO:0005764">
    <property type="term" value="C:lysosome"/>
    <property type="evidence" value="ECO:0000318"/>
    <property type="project" value="GO_Central"/>
</dbReference>
<dbReference type="CDD" id="cd02248">
    <property type="entry name" value="Peptidase_C1A"/>
    <property type="match status" value="1"/>
</dbReference>
<proteinExistence type="inferred from homology"/>
<dbReference type="AlphaFoldDB" id="A0A9R0HUG2"/>
<accession>A0A9R0HUG2</accession>
<dbReference type="Pfam" id="PF08246">
    <property type="entry name" value="Inhibitor_I29"/>
    <property type="match status" value="1"/>
</dbReference>
<evidence type="ECO:0000259" key="10">
    <source>
        <dbReference type="SMART" id="SM00848"/>
    </source>
</evidence>
<dbReference type="PROSITE" id="PS00139">
    <property type="entry name" value="THIOL_PROTEASE_CYS"/>
    <property type="match status" value="1"/>
</dbReference>
<dbReference type="InterPro" id="IPR025660">
    <property type="entry name" value="Pept_his_AS"/>
</dbReference>
<keyword evidence="5" id="KW-0788">Thiol protease</keyword>
<feature type="region of interest" description="Disordered" evidence="7">
    <location>
        <begin position="345"/>
        <end position="366"/>
    </location>
</feature>
<dbReference type="InterPro" id="IPR013128">
    <property type="entry name" value="Peptidase_C1A"/>
</dbReference>
<dbReference type="RefSeq" id="XP_021837232.1">
    <property type="nucleotide sequence ID" value="XM_021981540.2"/>
</dbReference>
<gene>
    <name evidence="12" type="primary">LOC110776970</name>
</gene>
<dbReference type="KEGG" id="soe:110776970"/>
<dbReference type="InterPro" id="IPR000668">
    <property type="entry name" value="Peptidase_C1A_C"/>
</dbReference>
<dbReference type="SMART" id="SM00645">
    <property type="entry name" value="Pept_C1"/>
    <property type="match status" value="1"/>
</dbReference>
<evidence type="ECO:0000313" key="11">
    <source>
        <dbReference type="Proteomes" id="UP000813463"/>
    </source>
</evidence>
<keyword evidence="11" id="KW-1185">Reference proteome</keyword>
<dbReference type="PANTHER" id="PTHR12411">
    <property type="entry name" value="CYSTEINE PROTEASE FAMILY C1-RELATED"/>
    <property type="match status" value="1"/>
</dbReference>
<dbReference type="OrthoDB" id="10253408at2759"/>
<dbReference type="InterPro" id="IPR039417">
    <property type="entry name" value="Peptidase_C1A_papain-like"/>
</dbReference>
<evidence type="ECO:0000259" key="9">
    <source>
        <dbReference type="SMART" id="SM00645"/>
    </source>
</evidence>
<dbReference type="FunFam" id="3.90.70.10:FF:000023">
    <property type="entry name" value="Senescence-specific cysteine protease SAG39"/>
    <property type="match status" value="1"/>
</dbReference>
<keyword evidence="6" id="KW-1015">Disulfide bond</keyword>
<keyword evidence="4" id="KW-0378">Hydrolase</keyword>
<evidence type="ECO:0000256" key="6">
    <source>
        <dbReference type="ARBA" id="ARBA00023157"/>
    </source>
</evidence>
<dbReference type="GO" id="GO:0004197">
    <property type="term" value="F:cysteine-type endopeptidase activity"/>
    <property type="evidence" value="ECO:0000318"/>
    <property type="project" value="GO_Central"/>
</dbReference>
<feature type="signal peptide" evidence="8">
    <location>
        <begin position="1"/>
        <end position="26"/>
    </location>
</feature>
<dbReference type="InterPro" id="IPR038765">
    <property type="entry name" value="Papain-like_cys_pep_sf"/>
</dbReference>
<dbReference type="Pfam" id="PF00112">
    <property type="entry name" value="Peptidase_C1"/>
    <property type="match status" value="1"/>
</dbReference>
<dbReference type="InterPro" id="IPR013201">
    <property type="entry name" value="Prot_inhib_I29"/>
</dbReference>
<dbReference type="InterPro" id="IPR025661">
    <property type="entry name" value="Pept_asp_AS"/>
</dbReference>
<dbReference type="SMART" id="SM00848">
    <property type="entry name" value="Inhibitor_I29"/>
    <property type="match status" value="1"/>
</dbReference>
<dbReference type="PRINTS" id="PR00705">
    <property type="entry name" value="PAPAIN"/>
</dbReference>
<evidence type="ECO:0000256" key="4">
    <source>
        <dbReference type="ARBA" id="ARBA00022801"/>
    </source>
</evidence>
<evidence type="ECO:0000256" key="1">
    <source>
        <dbReference type="ARBA" id="ARBA00008455"/>
    </source>
</evidence>
<dbReference type="PROSITE" id="PS00640">
    <property type="entry name" value="THIOL_PROTEASE_ASN"/>
    <property type="match status" value="1"/>
</dbReference>
<evidence type="ECO:0000256" key="2">
    <source>
        <dbReference type="ARBA" id="ARBA00022670"/>
    </source>
</evidence>
<dbReference type="GO" id="GO:0051603">
    <property type="term" value="P:proteolysis involved in protein catabolic process"/>
    <property type="evidence" value="ECO:0000318"/>
    <property type="project" value="GO_Central"/>
</dbReference>
<feature type="domain" description="Peptidase C1A papain C-terminal" evidence="9">
    <location>
        <begin position="126"/>
        <end position="341"/>
    </location>
</feature>
<dbReference type="Proteomes" id="UP000813463">
    <property type="component" value="Chromosome 3"/>
</dbReference>
<evidence type="ECO:0000313" key="12">
    <source>
        <dbReference type="RefSeq" id="XP_021837232.1"/>
    </source>
</evidence>
<evidence type="ECO:0000256" key="7">
    <source>
        <dbReference type="SAM" id="MobiDB-lite"/>
    </source>
</evidence>
<organism evidence="11 12">
    <name type="scientific">Spinacia oleracea</name>
    <name type="common">Spinach</name>
    <dbReference type="NCBI Taxonomy" id="3562"/>
    <lineage>
        <taxon>Eukaryota</taxon>
        <taxon>Viridiplantae</taxon>
        <taxon>Streptophyta</taxon>
        <taxon>Embryophyta</taxon>
        <taxon>Tracheophyta</taxon>
        <taxon>Spermatophyta</taxon>
        <taxon>Magnoliopsida</taxon>
        <taxon>eudicotyledons</taxon>
        <taxon>Gunneridae</taxon>
        <taxon>Pentapetalae</taxon>
        <taxon>Caryophyllales</taxon>
        <taxon>Chenopodiaceae</taxon>
        <taxon>Chenopodioideae</taxon>
        <taxon>Anserineae</taxon>
        <taxon>Spinacia</taxon>
    </lineage>
</organism>
<dbReference type="GeneID" id="110776970"/>
<feature type="domain" description="Cathepsin propeptide inhibitor" evidence="10">
    <location>
        <begin position="44"/>
        <end position="99"/>
    </location>
</feature>
<dbReference type="Gene3D" id="3.90.70.10">
    <property type="entry name" value="Cysteine proteinases"/>
    <property type="match status" value="1"/>
</dbReference>
<reference evidence="11" key="1">
    <citation type="journal article" date="2021" name="Nat. Commun.">
        <title>Genomic analyses provide insights into spinach domestication and the genetic basis of agronomic traits.</title>
        <authorList>
            <person name="Cai X."/>
            <person name="Sun X."/>
            <person name="Xu C."/>
            <person name="Sun H."/>
            <person name="Wang X."/>
            <person name="Ge C."/>
            <person name="Zhang Z."/>
            <person name="Wang Q."/>
            <person name="Fei Z."/>
            <person name="Jiao C."/>
            <person name="Wang Q."/>
        </authorList>
    </citation>
    <scope>NUCLEOTIDE SEQUENCE [LARGE SCALE GENOMIC DNA]</scope>
    <source>
        <strain evidence="11">cv. Varoflay</strain>
    </source>
</reference>
<dbReference type="GO" id="GO:0005615">
    <property type="term" value="C:extracellular space"/>
    <property type="evidence" value="ECO:0000318"/>
    <property type="project" value="GO_Central"/>
</dbReference>
<dbReference type="SUPFAM" id="SSF54001">
    <property type="entry name" value="Cysteine proteinases"/>
    <property type="match status" value="1"/>
</dbReference>
<sequence length="366" mass="40466">MGYNKCILLVSLAIAIAVAFAGLSEGFDFQEDDLVSEDSVRNLYERWSTEFTVSRSFDDKHKRFNVFKDNVDHVHQVNKMNKPYKLKLNMFADMTNVEFRSYFAGLKGKKKTNGTVSFMYADAGNVPPSIDWRTKGAVTPVRNQGHCGSCWAFSTVASVEGIIQIRTGKLVSLSEQELVDCDTFQNRGCNGGLMSVAFDFVRLRGGLTTEENYPYTAFNGICNIFKVDTAKVSIDGHEDVPVNDEGALLNAVANQPVSVGIDAGSRDMQFYSQGVFSGECGTTLNHGVAVVGYGTDAGTDYWIVKNSWGEQWGEKGYIRMKRGIVDRQGLCGIAMQASYPVKNTFSSNPSSSVQEGYSRTRKNRFN</sequence>
<dbReference type="PROSITE" id="PS00639">
    <property type="entry name" value="THIOL_PROTEASE_HIS"/>
    <property type="match status" value="1"/>
</dbReference>
<comment type="similarity">
    <text evidence="1">Belongs to the peptidase C1 family.</text>
</comment>
<evidence type="ECO:0000256" key="8">
    <source>
        <dbReference type="SAM" id="SignalP"/>
    </source>
</evidence>
<keyword evidence="3 8" id="KW-0732">Signal</keyword>
<feature type="chain" id="PRO_5040147544" evidence="8">
    <location>
        <begin position="27"/>
        <end position="366"/>
    </location>
</feature>
<evidence type="ECO:0000256" key="5">
    <source>
        <dbReference type="ARBA" id="ARBA00022807"/>
    </source>
</evidence>